<evidence type="ECO:0000313" key="12">
    <source>
        <dbReference type="Proteomes" id="UP001195483"/>
    </source>
</evidence>
<keyword evidence="6 9" id="KW-0472">Membrane</keyword>
<feature type="transmembrane region" description="Helical" evidence="9">
    <location>
        <begin position="276"/>
        <end position="296"/>
    </location>
</feature>
<evidence type="ECO:0000256" key="7">
    <source>
        <dbReference type="ARBA" id="ARBA00023170"/>
    </source>
</evidence>
<organism evidence="11 12">
    <name type="scientific">Potamilus streckersoni</name>
    <dbReference type="NCBI Taxonomy" id="2493646"/>
    <lineage>
        <taxon>Eukaryota</taxon>
        <taxon>Metazoa</taxon>
        <taxon>Spiralia</taxon>
        <taxon>Lophotrochozoa</taxon>
        <taxon>Mollusca</taxon>
        <taxon>Bivalvia</taxon>
        <taxon>Autobranchia</taxon>
        <taxon>Heteroconchia</taxon>
        <taxon>Palaeoheterodonta</taxon>
        <taxon>Unionida</taxon>
        <taxon>Unionoidea</taxon>
        <taxon>Unionidae</taxon>
        <taxon>Ambleminae</taxon>
        <taxon>Lampsilini</taxon>
        <taxon>Potamilus</taxon>
    </lineage>
</organism>
<dbReference type="EMBL" id="JAEAOA010001950">
    <property type="protein sequence ID" value="KAK3582166.1"/>
    <property type="molecule type" value="Genomic_DNA"/>
</dbReference>
<dbReference type="Pfam" id="PF00001">
    <property type="entry name" value="7tm_1"/>
    <property type="match status" value="1"/>
</dbReference>
<keyword evidence="8" id="KW-0807">Transducer</keyword>
<evidence type="ECO:0000256" key="5">
    <source>
        <dbReference type="ARBA" id="ARBA00023040"/>
    </source>
</evidence>
<feature type="transmembrane region" description="Helical" evidence="9">
    <location>
        <begin position="73"/>
        <end position="97"/>
    </location>
</feature>
<accession>A0AAE0VLN0</accession>
<keyword evidence="4 9" id="KW-1133">Transmembrane helix</keyword>
<comment type="caution">
    <text evidence="11">The sequence shown here is derived from an EMBL/GenBank/DDBJ whole genome shotgun (WGS) entry which is preliminary data.</text>
</comment>
<evidence type="ECO:0000256" key="8">
    <source>
        <dbReference type="ARBA" id="ARBA00023224"/>
    </source>
</evidence>
<keyword evidence="12" id="KW-1185">Reference proteome</keyword>
<dbReference type="AlphaFoldDB" id="A0AAE0VLN0"/>
<dbReference type="GO" id="GO:0005886">
    <property type="term" value="C:plasma membrane"/>
    <property type="evidence" value="ECO:0007669"/>
    <property type="project" value="UniProtKB-SubCell"/>
</dbReference>
<reference evidence="11" key="2">
    <citation type="journal article" date="2021" name="Genome Biol. Evol.">
        <title>Developing a high-quality reference genome for a parasitic bivalve with doubly uniparental inheritance (Bivalvia: Unionida).</title>
        <authorList>
            <person name="Smith C.H."/>
        </authorList>
    </citation>
    <scope>NUCLEOTIDE SEQUENCE</scope>
    <source>
        <strain evidence="11">CHS0354</strain>
        <tissue evidence="11">Mantle</tissue>
    </source>
</reference>
<feature type="transmembrane region" description="Helical" evidence="9">
    <location>
        <begin position="244"/>
        <end position="264"/>
    </location>
</feature>
<dbReference type="Gene3D" id="1.20.1070.10">
    <property type="entry name" value="Rhodopsin 7-helix transmembrane proteins"/>
    <property type="match status" value="1"/>
</dbReference>
<keyword evidence="7" id="KW-0675">Receptor</keyword>
<dbReference type="CDD" id="cd00637">
    <property type="entry name" value="7tm_classA_rhodopsin-like"/>
    <property type="match status" value="1"/>
</dbReference>
<feature type="transmembrane region" description="Helical" evidence="9">
    <location>
        <begin position="152"/>
        <end position="177"/>
    </location>
</feature>
<dbReference type="PANTHER" id="PTHR24228">
    <property type="entry name" value="B2 BRADYKININ RECEPTOR/ANGIOTENSIN II RECEPTOR"/>
    <property type="match status" value="1"/>
</dbReference>
<keyword evidence="3 9" id="KW-0812">Transmembrane</keyword>
<dbReference type="PANTHER" id="PTHR24228:SF74">
    <property type="entry name" value="G-PROTEIN COUPLED RECEPTORS FAMILY 1 PROFILE DOMAIN-CONTAINING PROTEIN"/>
    <property type="match status" value="1"/>
</dbReference>
<feature type="transmembrane region" description="Helical" evidence="9">
    <location>
        <begin position="197"/>
        <end position="223"/>
    </location>
</feature>
<comment type="subcellular location">
    <subcellularLocation>
        <location evidence="1">Cell membrane</location>
        <topology evidence="1">Multi-pass membrane protein</topology>
    </subcellularLocation>
</comment>
<proteinExistence type="predicted"/>
<dbReference type="GO" id="GO:0004930">
    <property type="term" value="F:G protein-coupled receptor activity"/>
    <property type="evidence" value="ECO:0007669"/>
    <property type="project" value="UniProtKB-KW"/>
</dbReference>
<reference evidence="11" key="1">
    <citation type="journal article" date="2021" name="Genome Biol. Evol.">
        <title>A High-Quality Reference Genome for a Parasitic Bivalve with Doubly Uniparental Inheritance (Bivalvia: Unionida).</title>
        <authorList>
            <person name="Smith C.H."/>
        </authorList>
    </citation>
    <scope>NUCLEOTIDE SEQUENCE</scope>
    <source>
        <strain evidence="11">CHS0354</strain>
    </source>
</reference>
<feature type="transmembrane region" description="Helical" evidence="9">
    <location>
        <begin position="117"/>
        <end position="140"/>
    </location>
</feature>
<dbReference type="SUPFAM" id="SSF81321">
    <property type="entry name" value="Family A G protein-coupled receptor-like"/>
    <property type="match status" value="1"/>
</dbReference>
<feature type="domain" description="G-protein coupled receptors family 1 profile" evidence="10">
    <location>
        <begin position="53"/>
        <end position="297"/>
    </location>
</feature>
<evidence type="ECO:0000313" key="11">
    <source>
        <dbReference type="EMBL" id="KAK3582166.1"/>
    </source>
</evidence>
<evidence type="ECO:0000256" key="6">
    <source>
        <dbReference type="ARBA" id="ARBA00023136"/>
    </source>
</evidence>
<evidence type="ECO:0000256" key="1">
    <source>
        <dbReference type="ARBA" id="ARBA00004651"/>
    </source>
</evidence>
<feature type="transmembrane region" description="Helical" evidence="9">
    <location>
        <begin position="35"/>
        <end position="61"/>
    </location>
</feature>
<keyword evidence="2" id="KW-1003">Cell membrane</keyword>
<sequence>MDNVSNEKYFDNITVVVNLNDTDENLKKEHPSPTALYLGSTIMLIALVWGIFGNVLVMIVIMSKRNLTNIIHIFMISLCINDILNLGLNNTLVLTSYMMGKWPTGLLGCELGTHFTVILMGSSLWHTGLIAIHRLIVVVFNNFYKKISKKAYTIFVLVFARVVPLLFLIQPSLGYMAYYEPKLLRCIVKKDYGPFTLLVSIFLMVLPSVILIICYIAIFFKVHNSSQAIRAARQKEWLQREIQITKMFGMVFLLIMIGYIPYGIVRAIDKKLLLNADFYVSITVFFAVANCGNPIVYGVMDRQIRKACFDALHIRRKEESPTFHNKETMTNHTRVSIDIDTAAIPLTLVNDKIDQTSL</sequence>
<keyword evidence="5" id="KW-0297">G-protein coupled receptor</keyword>
<name>A0AAE0VLN0_9BIVA</name>
<evidence type="ECO:0000256" key="2">
    <source>
        <dbReference type="ARBA" id="ARBA00022475"/>
    </source>
</evidence>
<protein>
    <recommendedName>
        <fullName evidence="10">G-protein coupled receptors family 1 profile domain-containing protein</fullName>
    </recommendedName>
</protein>
<evidence type="ECO:0000256" key="4">
    <source>
        <dbReference type="ARBA" id="ARBA00022989"/>
    </source>
</evidence>
<dbReference type="InterPro" id="IPR017452">
    <property type="entry name" value="GPCR_Rhodpsn_7TM"/>
</dbReference>
<dbReference type="PRINTS" id="PR00237">
    <property type="entry name" value="GPCRRHODOPSN"/>
</dbReference>
<reference evidence="11" key="3">
    <citation type="submission" date="2023-05" db="EMBL/GenBank/DDBJ databases">
        <authorList>
            <person name="Smith C.H."/>
        </authorList>
    </citation>
    <scope>NUCLEOTIDE SEQUENCE</scope>
    <source>
        <strain evidence="11">CHS0354</strain>
        <tissue evidence="11">Mantle</tissue>
    </source>
</reference>
<dbReference type="InterPro" id="IPR000276">
    <property type="entry name" value="GPCR_Rhodpsn"/>
</dbReference>
<gene>
    <name evidence="11" type="ORF">CHS0354_033097</name>
</gene>
<evidence type="ECO:0000256" key="9">
    <source>
        <dbReference type="SAM" id="Phobius"/>
    </source>
</evidence>
<evidence type="ECO:0000259" key="10">
    <source>
        <dbReference type="PROSITE" id="PS50262"/>
    </source>
</evidence>
<dbReference type="Proteomes" id="UP001195483">
    <property type="component" value="Unassembled WGS sequence"/>
</dbReference>
<dbReference type="PROSITE" id="PS50262">
    <property type="entry name" value="G_PROTEIN_RECEP_F1_2"/>
    <property type="match status" value="1"/>
</dbReference>
<evidence type="ECO:0000256" key="3">
    <source>
        <dbReference type="ARBA" id="ARBA00022692"/>
    </source>
</evidence>